<keyword evidence="4" id="KW-1185">Reference proteome</keyword>
<proteinExistence type="inferred from homology"/>
<name>A0ABV2AY37_9GAMM</name>
<sequence length="184" mass="19753">MTDGLFRNQFLLAMPGRVGGDFAASVTFIAEHNDDGAMGLVINKPSEMSVRDMLAHMDIEAHVPATQPVYWGGPVQTERGFVLHRDEGKWESTLKVGGGLALTTSRDILEAIGNGFGPSDYLITLGYAGWGDGQLESEMLANSWLNTPASDQIIFDTAVEARWAAAARLLGLEAHQLSGQIGHA</sequence>
<dbReference type="Gene3D" id="3.40.1740.10">
    <property type="entry name" value="VC0467-like"/>
    <property type="match status" value="1"/>
</dbReference>
<organism evidence="3 4">
    <name type="scientific">Salinisphaera dokdonensis CL-ES53</name>
    <dbReference type="NCBI Taxonomy" id="1304272"/>
    <lineage>
        <taxon>Bacteria</taxon>
        <taxon>Pseudomonadati</taxon>
        <taxon>Pseudomonadota</taxon>
        <taxon>Gammaproteobacteria</taxon>
        <taxon>Salinisphaerales</taxon>
        <taxon>Salinisphaeraceae</taxon>
        <taxon>Salinisphaera</taxon>
    </lineage>
</organism>
<dbReference type="InterPro" id="IPR003774">
    <property type="entry name" value="AlgH-like"/>
</dbReference>
<dbReference type="Proteomes" id="UP001460888">
    <property type="component" value="Unassembled WGS sequence"/>
</dbReference>
<evidence type="ECO:0000256" key="2">
    <source>
        <dbReference type="HAMAP-Rule" id="MF_00758"/>
    </source>
</evidence>
<accession>A0ABV2AY37</accession>
<comment type="similarity">
    <text evidence="1 2">Belongs to the UPF0301 (AlgH) family.</text>
</comment>
<dbReference type="EMBL" id="APND01000001">
    <property type="protein sequence ID" value="MES1928182.1"/>
    <property type="molecule type" value="Genomic_DNA"/>
</dbReference>
<dbReference type="RefSeq" id="WP_353109094.1">
    <property type="nucleotide sequence ID" value="NZ_APND01000001.1"/>
</dbReference>
<evidence type="ECO:0000313" key="3">
    <source>
        <dbReference type="EMBL" id="MES1928182.1"/>
    </source>
</evidence>
<dbReference type="PANTHER" id="PTHR30327">
    <property type="entry name" value="UNCHARACTERIZED PROTEIN YQGE"/>
    <property type="match status" value="1"/>
</dbReference>
<dbReference type="Pfam" id="PF02622">
    <property type="entry name" value="DUF179"/>
    <property type="match status" value="1"/>
</dbReference>
<dbReference type="SUPFAM" id="SSF143456">
    <property type="entry name" value="VC0467-like"/>
    <property type="match status" value="1"/>
</dbReference>
<dbReference type="HAMAP" id="MF_00758">
    <property type="entry name" value="UPF0301"/>
    <property type="match status" value="1"/>
</dbReference>
<comment type="caution">
    <text evidence="3">The sequence shown here is derived from an EMBL/GenBank/DDBJ whole genome shotgun (WGS) entry which is preliminary data.</text>
</comment>
<protein>
    <recommendedName>
        <fullName evidence="2">UPF0301 protein SADO_02965</fullName>
    </recommendedName>
</protein>
<reference evidence="3 4" key="1">
    <citation type="submission" date="2013-03" db="EMBL/GenBank/DDBJ databases">
        <title>Salinisphaera dokdonensis CL-ES53 Genome Sequencing.</title>
        <authorList>
            <person name="Li C."/>
            <person name="Lai Q."/>
            <person name="Shao Z."/>
        </authorList>
    </citation>
    <scope>NUCLEOTIDE SEQUENCE [LARGE SCALE GENOMIC DNA]</scope>
    <source>
        <strain evidence="3 4">CL-ES53</strain>
    </source>
</reference>
<evidence type="ECO:0000313" key="4">
    <source>
        <dbReference type="Proteomes" id="UP001460888"/>
    </source>
</evidence>
<gene>
    <name evidence="3" type="ORF">SADO_02965</name>
</gene>
<dbReference type="PANTHER" id="PTHR30327:SF1">
    <property type="entry name" value="UPF0301 PROTEIN YQGE"/>
    <property type="match status" value="1"/>
</dbReference>
<evidence type="ECO:0000256" key="1">
    <source>
        <dbReference type="ARBA" id="ARBA00009600"/>
    </source>
</evidence>
<dbReference type="NCBIfam" id="NF001266">
    <property type="entry name" value="PRK00228.1-1"/>
    <property type="match status" value="1"/>
</dbReference>